<dbReference type="Pfam" id="PF01189">
    <property type="entry name" value="Methyltr_RsmB-F"/>
    <property type="match status" value="1"/>
</dbReference>
<dbReference type="InterPro" id="IPR049560">
    <property type="entry name" value="MeTrfase_RsmB-F_NOP2_cat"/>
</dbReference>
<evidence type="ECO:0000313" key="15">
    <source>
        <dbReference type="EMBL" id="HFN00690.1"/>
    </source>
</evidence>
<dbReference type="Pfam" id="PF01029">
    <property type="entry name" value="NusB"/>
    <property type="match status" value="1"/>
</dbReference>
<evidence type="ECO:0000256" key="6">
    <source>
        <dbReference type="ARBA" id="ARBA00022603"/>
    </source>
</evidence>
<evidence type="ECO:0000256" key="7">
    <source>
        <dbReference type="ARBA" id="ARBA00022679"/>
    </source>
</evidence>
<keyword evidence="5" id="KW-0698">rRNA processing</keyword>
<dbReference type="Gene3D" id="1.10.940.10">
    <property type="entry name" value="NusB-like"/>
    <property type="match status" value="1"/>
</dbReference>
<keyword evidence="9 13" id="KW-0694">RNA-binding</keyword>
<dbReference type="EC" id="2.1.1.176" evidence="3"/>
<dbReference type="InterPro" id="IPR006027">
    <property type="entry name" value="NusB_RsmB_TIM44"/>
</dbReference>
<feature type="binding site" evidence="13">
    <location>
        <position position="334"/>
    </location>
    <ligand>
        <name>S-adenosyl-L-methionine</name>
        <dbReference type="ChEBI" id="CHEBI:59789"/>
    </ligand>
</feature>
<dbReference type="GO" id="GO:0003723">
    <property type="term" value="F:RNA binding"/>
    <property type="evidence" value="ECO:0007669"/>
    <property type="project" value="UniProtKB-UniRule"/>
</dbReference>
<feature type="binding site" evidence="13">
    <location>
        <begin position="266"/>
        <end position="272"/>
    </location>
    <ligand>
        <name>S-adenosyl-L-methionine</name>
        <dbReference type="ChEBI" id="CHEBI:59789"/>
    </ligand>
</feature>
<evidence type="ECO:0000256" key="5">
    <source>
        <dbReference type="ARBA" id="ARBA00022552"/>
    </source>
</evidence>
<comment type="caution">
    <text evidence="15">The sequence shown here is derived from an EMBL/GenBank/DDBJ whole genome shotgun (WGS) entry which is preliminary data.</text>
</comment>
<dbReference type="GO" id="GO:0005737">
    <property type="term" value="C:cytoplasm"/>
    <property type="evidence" value="ECO:0007669"/>
    <property type="project" value="UniProtKB-SubCell"/>
</dbReference>
<feature type="binding site" evidence="13">
    <location>
        <position position="290"/>
    </location>
    <ligand>
        <name>S-adenosyl-L-methionine</name>
        <dbReference type="ChEBI" id="CHEBI:59789"/>
    </ligand>
</feature>
<accession>A0A7C3KGP1</accession>
<dbReference type="InterPro" id="IPR001678">
    <property type="entry name" value="MeTrfase_RsmB-F_NOP2_dom"/>
</dbReference>
<evidence type="ECO:0000256" key="9">
    <source>
        <dbReference type="ARBA" id="ARBA00022884"/>
    </source>
</evidence>
<dbReference type="InterPro" id="IPR029063">
    <property type="entry name" value="SAM-dependent_MTases_sf"/>
</dbReference>
<name>A0A7C3KGP1_9CYAN</name>
<evidence type="ECO:0000256" key="2">
    <source>
        <dbReference type="ARBA" id="ARBA00004496"/>
    </source>
</evidence>
<dbReference type="InterPro" id="IPR023267">
    <property type="entry name" value="RCMT"/>
</dbReference>
<evidence type="ECO:0000256" key="11">
    <source>
        <dbReference type="ARBA" id="ARBA00031088"/>
    </source>
</evidence>
<dbReference type="GO" id="GO:0008649">
    <property type="term" value="F:rRNA methyltransferase activity"/>
    <property type="evidence" value="ECO:0007669"/>
    <property type="project" value="InterPro"/>
</dbReference>
<comment type="catalytic activity">
    <reaction evidence="12">
        <text>cytidine(967) in 16S rRNA + S-adenosyl-L-methionine = 5-methylcytidine(967) in 16S rRNA + S-adenosyl-L-homocysteine + H(+)</text>
        <dbReference type="Rhea" id="RHEA:42748"/>
        <dbReference type="Rhea" id="RHEA-COMP:10219"/>
        <dbReference type="Rhea" id="RHEA-COMP:10220"/>
        <dbReference type="ChEBI" id="CHEBI:15378"/>
        <dbReference type="ChEBI" id="CHEBI:57856"/>
        <dbReference type="ChEBI" id="CHEBI:59789"/>
        <dbReference type="ChEBI" id="CHEBI:74483"/>
        <dbReference type="ChEBI" id="CHEBI:82748"/>
        <dbReference type="EC" id="2.1.1.176"/>
    </reaction>
</comment>
<organism evidence="15">
    <name type="scientific">Oscillatoriales cyanobacterium SpSt-418</name>
    <dbReference type="NCBI Taxonomy" id="2282169"/>
    <lineage>
        <taxon>Bacteria</taxon>
        <taxon>Bacillati</taxon>
        <taxon>Cyanobacteriota</taxon>
        <taxon>Cyanophyceae</taxon>
        <taxon>Oscillatoriophycideae</taxon>
        <taxon>Oscillatoriales</taxon>
    </lineage>
</organism>
<dbReference type="SUPFAM" id="SSF53335">
    <property type="entry name" value="S-adenosyl-L-methionine-dependent methyltransferases"/>
    <property type="match status" value="1"/>
</dbReference>
<keyword evidence="7 13" id="KW-0808">Transferase</keyword>
<dbReference type="PANTHER" id="PTHR22807:SF53">
    <property type="entry name" value="RIBOSOMAL RNA SMALL SUBUNIT METHYLTRANSFERASE B-RELATED"/>
    <property type="match status" value="1"/>
</dbReference>
<dbReference type="NCBIfam" id="TIGR00563">
    <property type="entry name" value="rsmB"/>
    <property type="match status" value="1"/>
</dbReference>
<keyword evidence="4" id="KW-0963">Cytoplasm</keyword>
<keyword evidence="8 13" id="KW-0949">S-adenosyl-L-methionine</keyword>
<dbReference type="NCBIfam" id="NF011493">
    <property type="entry name" value="PRK14901.1"/>
    <property type="match status" value="1"/>
</dbReference>
<evidence type="ECO:0000256" key="13">
    <source>
        <dbReference type="PROSITE-ProRule" id="PRU01023"/>
    </source>
</evidence>
<feature type="active site" description="Nucleophile" evidence="13">
    <location>
        <position position="387"/>
    </location>
</feature>
<dbReference type="NCBIfam" id="NF011494">
    <property type="entry name" value="PRK14902.1"/>
    <property type="match status" value="1"/>
</dbReference>
<dbReference type="PANTHER" id="PTHR22807">
    <property type="entry name" value="NOP2 YEAST -RELATED NOL1/NOP2/FMU SUN DOMAIN-CONTAINING"/>
    <property type="match status" value="1"/>
</dbReference>
<evidence type="ECO:0000256" key="10">
    <source>
        <dbReference type="ARBA" id="ARBA00030399"/>
    </source>
</evidence>
<evidence type="ECO:0000256" key="3">
    <source>
        <dbReference type="ARBA" id="ARBA00012140"/>
    </source>
</evidence>
<gene>
    <name evidence="15" type="ORF">ENR64_23645</name>
</gene>
<comment type="subcellular location">
    <subcellularLocation>
        <location evidence="2">Cytoplasm</location>
    </subcellularLocation>
</comment>
<dbReference type="SUPFAM" id="SSF48013">
    <property type="entry name" value="NusB-like"/>
    <property type="match status" value="1"/>
</dbReference>
<protein>
    <recommendedName>
        <fullName evidence="3">16S rRNA (cytosine(967)-C(5))-methyltransferase</fullName>
        <ecNumber evidence="3">2.1.1.176</ecNumber>
    </recommendedName>
    <alternativeName>
        <fullName evidence="10">16S rRNA m5C967 methyltransferase</fullName>
    </alternativeName>
    <alternativeName>
        <fullName evidence="11">rRNA (cytosine-C(5)-)-methyltransferase RsmB</fullName>
    </alternativeName>
</protein>
<dbReference type="InterPro" id="IPR035926">
    <property type="entry name" value="NusB-like_sf"/>
</dbReference>
<evidence type="ECO:0000259" key="14">
    <source>
        <dbReference type="PROSITE" id="PS51686"/>
    </source>
</evidence>
<feature type="domain" description="SAM-dependent MTase RsmB/NOP-type" evidence="14">
    <location>
        <begin position="175"/>
        <end position="450"/>
    </location>
</feature>
<dbReference type="GO" id="GO:0006355">
    <property type="term" value="P:regulation of DNA-templated transcription"/>
    <property type="evidence" value="ECO:0007669"/>
    <property type="project" value="InterPro"/>
</dbReference>
<dbReference type="AlphaFoldDB" id="A0A7C3KGP1"/>
<dbReference type="InterPro" id="IPR054728">
    <property type="entry name" value="RsmB-like_ferredoxin"/>
</dbReference>
<dbReference type="EMBL" id="DSRU01000337">
    <property type="protein sequence ID" value="HFN00690.1"/>
    <property type="molecule type" value="Genomic_DNA"/>
</dbReference>
<feature type="binding site" evidence="13">
    <location>
        <position position="317"/>
    </location>
    <ligand>
        <name>S-adenosyl-L-methionine</name>
        <dbReference type="ChEBI" id="CHEBI:59789"/>
    </ligand>
</feature>
<dbReference type="PROSITE" id="PS51686">
    <property type="entry name" value="SAM_MT_RSMB_NOP"/>
    <property type="match status" value="1"/>
</dbReference>
<sequence length="450" mass="49964">MKNVTTNPRQQAFLALRAIQRGAFADEVVDRTLREGQLDDRDRRLFTELVYGATRRQRTLDAVIDQLASKPSDRQPEDLRLLLHLGLYQLRYLSQIPASAAVNTTVDLAKQNGFSGLSGFVNGVLRQYTRLSAGETDPLQLPTDPVARIGIKHSFPDWIVQVYLDQLSSDETEQLCAWFNQPPHIDLRVNPIKTSLETVEAALQAAGISVTRLPHLPQGLRLLTPPGSVQALPGFAEGWWMVQDASAQLVAHLVDPQPDEVVIDACAAPGGKTLHLAELMHDRGTVWACDRTPSRLKKLAQNRDRLGFQSIQIYTGDSRTQPQFQAIADRVLVDAPCSGLGTLHRHADARWRQTPESVEQLATLQTELLTAAADWVKPGGVLVYATCTLHPAENEAVIQTFLAQHESEWQLEPPAPTHPAAAFATPSGWVKVWSHQHDMDGFFMVRLKKH</sequence>
<comment type="function">
    <text evidence="1">Specifically methylates the cytosine at position 967 (m5C967) of 16S rRNA.</text>
</comment>
<dbReference type="Gene3D" id="3.40.50.150">
    <property type="entry name" value="Vaccinia Virus protein VP39"/>
    <property type="match status" value="1"/>
</dbReference>
<reference evidence="15" key="1">
    <citation type="journal article" date="2020" name="mSystems">
        <title>Genome- and Community-Level Interaction Insights into Carbon Utilization and Element Cycling Functions of Hydrothermarchaeota in Hydrothermal Sediment.</title>
        <authorList>
            <person name="Zhou Z."/>
            <person name="Liu Y."/>
            <person name="Xu W."/>
            <person name="Pan J."/>
            <person name="Luo Z.H."/>
            <person name="Li M."/>
        </authorList>
    </citation>
    <scope>NUCLEOTIDE SEQUENCE [LARGE SCALE GENOMIC DNA]</scope>
    <source>
        <strain evidence="15">SpSt-418</strain>
    </source>
</reference>
<evidence type="ECO:0000256" key="8">
    <source>
        <dbReference type="ARBA" id="ARBA00022691"/>
    </source>
</evidence>
<evidence type="ECO:0000256" key="12">
    <source>
        <dbReference type="ARBA" id="ARBA00047283"/>
    </source>
</evidence>
<comment type="similarity">
    <text evidence="13">Belongs to the class I-like SAM-binding methyltransferase superfamily. RsmB/NOP family.</text>
</comment>
<dbReference type="FunFam" id="3.40.50.150:FF:000257">
    <property type="entry name" value="16S rRNA methyltransferase"/>
    <property type="match status" value="1"/>
</dbReference>
<evidence type="ECO:0000256" key="1">
    <source>
        <dbReference type="ARBA" id="ARBA00002724"/>
    </source>
</evidence>
<dbReference type="PRINTS" id="PR02008">
    <property type="entry name" value="RCMTFAMILY"/>
</dbReference>
<dbReference type="InterPro" id="IPR004573">
    <property type="entry name" value="rRNA_ssu_MeTfrase_B"/>
</dbReference>
<dbReference type="Pfam" id="PF22458">
    <property type="entry name" value="RsmF-B_ferredox"/>
    <property type="match status" value="1"/>
</dbReference>
<dbReference type="CDD" id="cd02440">
    <property type="entry name" value="AdoMet_MTases"/>
    <property type="match status" value="1"/>
</dbReference>
<keyword evidence="6 13" id="KW-0489">Methyltransferase</keyword>
<evidence type="ECO:0000256" key="4">
    <source>
        <dbReference type="ARBA" id="ARBA00022490"/>
    </source>
</evidence>
<proteinExistence type="inferred from homology"/>